<sequence length="881" mass="93091">MAVTMGLFSFLIKNRIKDKETPRAPPYVPRLSPKVRVRGGPTLASRPPDHDPDADQESLHEEPEVASSQLSLPTVSEEEEVEEGEDQTPAPAPDPAPAPAPAPAPCIPRVPAEEVAATSPADPRPVPKRSSSSSGFRIARSMSVASASRSRPESRASVVSSSNTAATATSTQRCSPGLSQVSSLRIDGKPSFKDILDAQSEIRPANFRARVRASGARDYGEDVAERNLGENSFDLGSEHVRAFYQARSGLAPRSHLRAVGEEDVDTEEGKVATNRSSAAASPSARRRSLHSLQETRLSSRSPRYVRGRSMRSQSIGSFASPVLGPERSTSPVPASDLAGQNLHRVLAADLARFDFGFPSTKTPIALPEVPEAAPSPAIPTSRTIRASRSTEGDVAEDMSGVDLDAEDAWGTARARYHHHHPARPSSALAVRKHHGIGTIRSSSVPPPDVGSPTSPRRPRIAVQADRLSHEDAYHAPRHPRFPTIATRRAASRNATTPDSHTADDATSSCDFPPPIRTRVSRGWSASSGSPTAATITSSATTSTVATNASSSIISIVSSSSHKNGNRPASLHTANTSIDLSVHGGVKDLAADGHALAAPAEGQGLDHDGDGKEHINRDDDADSFNIDDYLSTDAESLSGVSRATGTYARPRRPTAVGEEELLLNDAWLVGGDDGGDEAGCDAGDGCCSKRSVATRRGIQLPGLVDVLPLPSPSTSPASIGPGAGFISESQAGGRRVLSMMGVQEVDAEVGPGCCCGHHRHHHHHHRCRDHHGEKELVVHTATRATSPAAYEPEAALAAEDAGYEADYAEDNDAHLDAHYSADDHAGDKDRIATAIQLRKRIKQARRLAGQPTPAVARRRTKGGSLNGPRASPAPTVHVDDTA</sequence>
<evidence type="ECO:0000256" key="1">
    <source>
        <dbReference type="SAM" id="MobiDB-lite"/>
    </source>
</evidence>
<keyword evidence="3" id="KW-1185">Reference proteome</keyword>
<feature type="compositionally biased region" description="Basic and acidic residues" evidence="1">
    <location>
        <begin position="47"/>
        <end position="63"/>
    </location>
</feature>
<proteinExistence type="predicted"/>
<name>A0ABR4DB73_9PEZI</name>
<feature type="compositionally biased region" description="Polar residues" evidence="1">
    <location>
        <begin position="378"/>
        <end position="389"/>
    </location>
</feature>
<feature type="compositionally biased region" description="Low complexity" evidence="1">
    <location>
        <begin position="483"/>
        <end position="496"/>
    </location>
</feature>
<dbReference type="GeneID" id="98126054"/>
<feature type="region of interest" description="Disordered" evidence="1">
    <location>
        <begin position="417"/>
        <end position="546"/>
    </location>
</feature>
<evidence type="ECO:0000313" key="2">
    <source>
        <dbReference type="EMBL" id="KAL2267596.1"/>
    </source>
</evidence>
<comment type="caution">
    <text evidence="2">The sequence shown here is derived from an EMBL/GenBank/DDBJ whole genome shotgun (WGS) entry which is preliminary data.</text>
</comment>
<feature type="region of interest" description="Disordered" evidence="1">
    <location>
        <begin position="841"/>
        <end position="881"/>
    </location>
</feature>
<organism evidence="2 3">
    <name type="scientific">Remersonia thermophila</name>
    <dbReference type="NCBI Taxonomy" id="72144"/>
    <lineage>
        <taxon>Eukaryota</taxon>
        <taxon>Fungi</taxon>
        <taxon>Dikarya</taxon>
        <taxon>Ascomycota</taxon>
        <taxon>Pezizomycotina</taxon>
        <taxon>Sordariomycetes</taxon>
        <taxon>Sordariomycetidae</taxon>
        <taxon>Sordariales</taxon>
        <taxon>Sordariales incertae sedis</taxon>
        <taxon>Remersonia</taxon>
    </lineage>
</organism>
<feature type="compositionally biased region" description="Low complexity" evidence="1">
    <location>
        <begin position="524"/>
        <end position="546"/>
    </location>
</feature>
<feature type="compositionally biased region" description="Polar residues" evidence="1">
    <location>
        <begin position="171"/>
        <end position="183"/>
    </location>
</feature>
<feature type="compositionally biased region" description="Basic and acidic residues" evidence="1">
    <location>
        <begin position="603"/>
        <end position="617"/>
    </location>
</feature>
<feature type="region of interest" description="Disordered" evidence="1">
    <location>
        <begin position="599"/>
        <end position="619"/>
    </location>
</feature>
<evidence type="ECO:0000313" key="3">
    <source>
        <dbReference type="Proteomes" id="UP001600064"/>
    </source>
</evidence>
<feature type="region of interest" description="Disordered" evidence="1">
    <location>
        <begin position="257"/>
        <end position="336"/>
    </location>
</feature>
<feature type="compositionally biased region" description="Acidic residues" evidence="1">
    <location>
        <begin position="76"/>
        <end position="86"/>
    </location>
</feature>
<feature type="region of interest" description="Disordered" evidence="1">
    <location>
        <begin position="366"/>
        <end position="397"/>
    </location>
</feature>
<feature type="compositionally biased region" description="Pro residues" evidence="1">
    <location>
        <begin position="90"/>
        <end position="108"/>
    </location>
</feature>
<feature type="compositionally biased region" description="Polar residues" evidence="1">
    <location>
        <begin position="290"/>
        <end position="301"/>
    </location>
</feature>
<gene>
    <name evidence="2" type="ORF">VTJ83DRAFT_4873</name>
</gene>
<reference evidence="2 3" key="1">
    <citation type="journal article" date="2024" name="Commun. Biol.">
        <title>Comparative genomic analysis of thermophilic fungi reveals convergent evolutionary adaptations and gene losses.</title>
        <authorList>
            <person name="Steindorff A.S."/>
            <person name="Aguilar-Pontes M.V."/>
            <person name="Robinson A.J."/>
            <person name="Andreopoulos B."/>
            <person name="LaButti K."/>
            <person name="Kuo A."/>
            <person name="Mondo S."/>
            <person name="Riley R."/>
            <person name="Otillar R."/>
            <person name="Haridas S."/>
            <person name="Lipzen A."/>
            <person name="Grimwood J."/>
            <person name="Schmutz J."/>
            <person name="Clum A."/>
            <person name="Reid I.D."/>
            <person name="Moisan M.C."/>
            <person name="Butler G."/>
            <person name="Nguyen T.T.M."/>
            <person name="Dewar K."/>
            <person name="Conant G."/>
            <person name="Drula E."/>
            <person name="Henrissat B."/>
            <person name="Hansel C."/>
            <person name="Singer S."/>
            <person name="Hutchinson M.I."/>
            <person name="de Vries R.P."/>
            <person name="Natvig D.O."/>
            <person name="Powell A.J."/>
            <person name="Tsang A."/>
            <person name="Grigoriev I.V."/>
        </authorList>
    </citation>
    <scope>NUCLEOTIDE SEQUENCE [LARGE SCALE GENOMIC DNA]</scope>
    <source>
        <strain evidence="2 3">ATCC 22073</strain>
    </source>
</reference>
<dbReference type="RefSeq" id="XP_070866323.1">
    <property type="nucleotide sequence ID" value="XM_071011410.1"/>
</dbReference>
<protein>
    <submittedName>
        <fullName evidence="2">Uncharacterized protein</fullName>
    </submittedName>
</protein>
<accession>A0ABR4DB73</accession>
<feature type="region of interest" description="Disordered" evidence="1">
    <location>
        <begin position="18"/>
        <end position="189"/>
    </location>
</feature>
<feature type="compositionally biased region" description="Low complexity" evidence="1">
    <location>
        <begin position="129"/>
        <end position="170"/>
    </location>
</feature>
<dbReference type="Proteomes" id="UP001600064">
    <property type="component" value="Unassembled WGS sequence"/>
</dbReference>
<dbReference type="EMBL" id="JAZGUE010000004">
    <property type="protein sequence ID" value="KAL2267596.1"/>
    <property type="molecule type" value="Genomic_DNA"/>
</dbReference>